<proteinExistence type="predicted"/>
<keyword evidence="2" id="KW-1133">Transmembrane helix</keyword>
<keyword evidence="4" id="KW-1185">Reference proteome</keyword>
<name>A0A7W5DX47_9BACT</name>
<feature type="transmembrane region" description="Helical" evidence="2">
    <location>
        <begin position="80"/>
        <end position="107"/>
    </location>
</feature>
<evidence type="ECO:0000313" key="3">
    <source>
        <dbReference type="EMBL" id="MBB3206141.1"/>
    </source>
</evidence>
<reference evidence="3 4" key="1">
    <citation type="submission" date="2020-08" db="EMBL/GenBank/DDBJ databases">
        <title>Genomic Encyclopedia of Type Strains, Phase III (KMG-III): the genomes of soil and plant-associated and newly described type strains.</title>
        <authorList>
            <person name="Whitman W."/>
        </authorList>
    </citation>
    <scope>NUCLEOTIDE SEQUENCE [LARGE SCALE GENOMIC DNA]</scope>
    <source>
        <strain evidence="3 4">CECT 8075</strain>
    </source>
</reference>
<evidence type="ECO:0000313" key="4">
    <source>
        <dbReference type="Proteomes" id="UP000536179"/>
    </source>
</evidence>
<evidence type="ECO:0000256" key="1">
    <source>
        <dbReference type="SAM" id="MobiDB-lite"/>
    </source>
</evidence>
<organism evidence="3 4">
    <name type="scientific">Aporhodopirellula rubra</name>
    <dbReference type="NCBI Taxonomy" id="980271"/>
    <lineage>
        <taxon>Bacteria</taxon>
        <taxon>Pseudomonadati</taxon>
        <taxon>Planctomycetota</taxon>
        <taxon>Planctomycetia</taxon>
        <taxon>Pirellulales</taxon>
        <taxon>Pirellulaceae</taxon>
        <taxon>Aporhodopirellula</taxon>
    </lineage>
</organism>
<feature type="compositionally biased region" description="Polar residues" evidence="1">
    <location>
        <begin position="44"/>
        <end position="63"/>
    </location>
</feature>
<protein>
    <submittedName>
        <fullName evidence="3">Uncharacterized protein</fullName>
    </submittedName>
</protein>
<feature type="compositionally biased region" description="Basic residues" evidence="1">
    <location>
        <begin position="22"/>
        <end position="36"/>
    </location>
</feature>
<comment type="caution">
    <text evidence="3">The sequence shown here is derived from an EMBL/GenBank/DDBJ whole genome shotgun (WGS) entry which is preliminary data.</text>
</comment>
<keyword evidence="2" id="KW-0812">Transmembrane</keyword>
<sequence>MTVHLKTAQHNTPEPQPADRRSPKRDRRHHAIKRPARNREQGEGQPSTSNSSPTFATSNSATQLDGYPIPRRPTRRRPRLVRFFSDFTIEKAFTLISLVGSIALIILCTLDLTTSWPWMRASPLFDWFYLAIGIALFCLTINVFLDQS</sequence>
<accession>A0A7W5DX47</accession>
<feature type="transmembrane region" description="Helical" evidence="2">
    <location>
        <begin position="127"/>
        <end position="145"/>
    </location>
</feature>
<dbReference type="EMBL" id="JACHXU010000005">
    <property type="protein sequence ID" value="MBB3206141.1"/>
    <property type="molecule type" value="Genomic_DNA"/>
</dbReference>
<evidence type="ECO:0000256" key="2">
    <source>
        <dbReference type="SAM" id="Phobius"/>
    </source>
</evidence>
<feature type="region of interest" description="Disordered" evidence="1">
    <location>
        <begin position="1"/>
        <end position="73"/>
    </location>
</feature>
<gene>
    <name evidence="3" type="ORF">FHS27_001949</name>
</gene>
<dbReference type="RefSeq" id="WP_184304380.1">
    <property type="nucleotide sequence ID" value="NZ_JACHXU010000005.1"/>
</dbReference>
<dbReference type="AlphaFoldDB" id="A0A7W5DX47"/>
<dbReference type="Proteomes" id="UP000536179">
    <property type="component" value="Unassembled WGS sequence"/>
</dbReference>
<keyword evidence="2" id="KW-0472">Membrane</keyword>